<evidence type="ECO:0000256" key="5">
    <source>
        <dbReference type="ARBA" id="ARBA00022741"/>
    </source>
</evidence>
<accession>A0A1G8WI63</accession>
<evidence type="ECO:0000256" key="4">
    <source>
        <dbReference type="ARBA" id="ARBA00022475"/>
    </source>
</evidence>
<reference evidence="11 12" key="1">
    <citation type="submission" date="2016-10" db="EMBL/GenBank/DDBJ databases">
        <authorList>
            <person name="de Groot N.N."/>
        </authorList>
    </citation>
    <scope>NUCLEOTIDE SEQUENCE [LARGE SCALE GENOMIC DNA]</scope>
    <source>
        <strain evidence="11 12">CGMCC 1.6133</strain>
    </source>
</reference>
<dbReference type="PANTHER" id="PTHR43297:SF2">
    <property type="entry name" value="DIPEPTIDE TRANSPORT ATP-BINDING PROTEIN DPPD"/>
    <property type="match status" value="1"/>
</dbReference>
<evidence type="ECO:0000259" key="10">
    <source>
        <dbReference type="PROSITE" id="PS50893"/>
    </source>
</evidence>
<dbReference type="InterPro" id="IPR003439">
    <property type="entry name" value="ABC_transporter-like_ATP-bd"/>
</dbReference>
<dbReference type="PROSITE" id="PS50893">
    <property type="entry name" value="ABC_TRANSPORTER_2"/>
    <property type="match status" value="1"/>
</dbReference>
<dbReference type="EC" id="7.4.2.9" evidence="8"/>
<dbReference type="RefSeq" id="WP_089685931.1">
    <property type="nucleotide sequence ID" value="NZ_FNES01000008.1"/>
</dbReference>
<keyword evidence="4" id="KW-1003">Cell membrane</keyword>
<evidence type="ECO:0000256" key="1">
    <source>
        <dbReference type="ARBA" id="ARBA00004417"/>
    </source>
</evidence>
<dbReference type="InterPro" id="IPR003593">
    <property type="entry name" value="AAA+_ATPase"/>
</dbReference>
<name>A0A1G8WI63_9GAMM</name>
<dbReference type="PANTHER" id="PTHR43297">
    <property type="entry name" value="OLIGOPEPTIDE TRANSPORT ATP-BINDING PROTEIN APPD"/>
    <property type="match status" value="1"/>
</dbReference>
<evidence type="ECO:0000256" key="7">
    <source>
        <dbReference type="ARBA" id="ARBA00023136"/>
    </source>
</evidence>
<evidence type="ECO:0000313" key="11">
    <source>
        <dbReference type="EMBL" id="SDJ77335.1"/>
    </source>
</evidence>
<comment type="subcellular location">
    <subcellularLocation>
        <location evidence="1">Cell inner membrane</location>
        <topology evidence="1">Peripheral membrane protein</topology>
    </subcellularLocation>
</comment>
<dbReference type="NCBIfam" id="TIGR01727">
    <property type="entry name" value="oligo_HPY"/>
    <property type="match status" value="1"/>
</dbReference>
<proteinExistence type="inferred from homology"/>
<dbReference type="GO" id="GO:0005886">
    <property type="term" value="C:plasma membrane"/>
    <property type="evidence" value="ECO:0007669"/>
    <property type="project" value="UniProtKB-SubCell"/>
</dbReference>
<dbReference type="OrthoDB" id="9784450at2"/>
<dbReference type="InterPro" id="IPR013563">
    <property type="entry name" value="Oligopep_ABC_C"/>
</dbReference>
<keyword evidence="7" id="KW-0472">Membrane</keyword>
<dbReference type="InterPro" id="IPR017871">
    <property type="entry name" value="ABC_transporter-like_CS"/>
</dbReference>
<keyword evidence="5" id="KW-0547">Nucleotide-binding</keyword>
<organism evidence="11 12">
    <name type="scientific">Billgrantia gudaonensis</name>
    <dbReference type="NCBI Taxonomy" id="376427"/>
    <lineage>
        <taxon>Bacteria</taxon>
        <taxon>Pseudomonadati</taxon>
        <taxon>Pseudomonadota</taxon>
        <taxon>Gammaproteobacteria</taxon>
        <taxon>Oceanospirillales</taxon>
        <taxon>Halomonadaceae</taxon>
        <taxon>Billgrantia</taxon>
    </lineage>
</organism>
<gene>
    <name evidence="11" type="ORF">SAMN04487954_1084</name>
</gene>
<dbReference type="Pfam" id="PF00005">
    <property type="entry name" value="ABC_tran"/>
    <property type="match status" value="1"/>
</dbReference>
<dbReference type="CDD" id="cd03257">
    <property type="entry name" value="ABC_NikE_OppD_transporters"/>
    <property type="match status" value="1"/>
</dbReference>
<dbReference type="GO" id="GO:0005524">
    <property type="term" value="F:ATP binding"/>
    <property type="evidence" value="ECO:0007669"/>
    <property type="project" value="UniProtKB-KW"/>
</dbReference>
<evidence type="ECO:0000256" key="6">
    <source>
        <dbReference type="ARBA" id="ARBA00022840"/>
    </source>
</evidence>
<evidence type="ECO:0000256" key="9">
    <source>
        <dbReference type="ARBA" id="ARBA00047356"/>
    </source>
</evidence>
<keyword evidence="6 11" id="KW-0067">ATP-binding</keyword>
<dbReference type="PROSITE" id="PS00211">
    <property type="entry name" value="ABC_TRANSPORTER_1"/>
    <property type="match status" value="1"/>
</dbReference>
<sequence length="340" mass="37547">MSLLEVNNLDVRFALRRGDVKALRDVCFTLDRGERLGIVGESGAGKSVAAFSLLNLIAKPGYIAGGSVRFDGQELTGMSDRALRRIRGHRISMIFQDPMMTLNPVLTIGEQMIECLKAHRRIASREARAIALRKLQQVQIPSPEARLDQYPHELSGGMRQRVIIAIALLLDPDIIIADEPTTALDVTIQAEIMALLLELCEKHNVGLILITHDLGVVSQVTQRMLVMYAGRVIEQGPTREIINAPQHPYTQGLMNALPQMATPGERLNQIPGSMPSLDNLPSGCAFHPRCSFTQRADGSERSACHSQVPEFVTSGNCRVACHMVTEMLERERIPAEETTR</sequence>
<evidence type="ECO:0000256" key="8">
    <source>
        <dbReference type="ARBA" id="ARBA00038852"/>
    </source>
</evidence>
<dbReference type="FunFam" id="3.40.50.300:FF:000016">
    <property type="entry name" value="Oligopeptide ABC transporter ATP-binding component"/>
    <property type="match status" value="1"/>
</dbReference>
<keyword evidence="3" id="KW-0813">Transport</keyword>
<dbReference type="InterPro" id="IPR050388">
    <property type="entry name" value="ABC_Ni/Peptide_Import"/>
</dbReference>
<evidence type="ECO:0000256" key="3">
    <source>
        <dbReference type="ARBA" id="ARBA00022448"/>
    </source>
</evidence>
<evidence type="ECO:0000313" key="12">
    <source>
        <dbReference type="Proteomes" id="UP000198525"/>
    </source>
</evidence>
<dbReference type="Gene3D" id="3.40.50.300">
    <property type="entry name" value="P-loop containing nucleotide triphosphate hydrolases"/>
    <property type="match status" value="1"/>
</dbReference>
<protein>
    <recommendedName>
        <fullName evidence="8">ABC-type dipeptide transporter</fullName>
        <ecNumber evidence="8">7.4.2.9</ecNumber>
    </recommendedName>
</protein>
<dbReference type="SMART" id="SM00382">
    <property type="entry name" value="AAA"/>
    <property type="match status" value="1"/>
</dbReference>
<evidence type="ECO:0000256" key="2">
    <source>
        <dbReference type="ARBA" id="ARBA00005417"/>
    </source>
</evidence>
<dbReference type="AlphaFoldDB" id="A0A1G8WI63"/>
<dbReference type="Pfam" id="PF08352">
    <property type="entry name" value="oligo_HPY"/>
    <property type="match status" value="1"/>
</dbReference>
<dbReference type="GO" id="GO:0015833">
    <property type="term" value="P:peptide transport"/>
    <property type="evidence" value="ECO:0007669"/>
    <property type="project" value="InterPro"/>
</dbReference>
<dbReference type="Proteomes" id="UP000198525">
    <property type="component" value="Unassembled WGS sequence"/>
</dbReference>
<keyword evidence="12" id="KW-1185">Reference proteome</keyword>
<dbReference type="SUPFAM" id="SSF52540">
    <property type="entry name" value="P-loop containing nucleoside triphosphate hydrolases"/>
    <property type="match status" value="1"/>
</dbReference>
<dbReference type="InterPro" id="IPR027417">
    <property type="entry name" value="P-loop_NTPase"/>
</dbReference>
<dbReference type="GO" id="GO:0055085">
    <property type="term" value="P:transmembrane transport"/>
    <property type="evidence" value="ECO:0007669"/>
    <property type="project" value="UniProtKB-ARBA"/>
</dbReference>
<comment type="catalytic activity">
    <reaction evidence="9">
        <text>a dipeptide(out) + ATP + H2O = a dipeptide(in) + ADP + phosphate + H(+)</text>
        <dbReference type="Rhea" id="RHEA:23120"/>
        <dbReference type="ChEBI" id="CHEBI:15377"/>
        <dbReference type="ChEBI" id="CHEBI:15378"/>
        <dbReference type="ChEBI" id="CHEBI:30616"/>
        <dbReference type="ChEBI" id="CHEBI:43474"/>
        <dbReference type="ChEBI" id="CHEBI:90799"/>
        <dbReference type="ChEBI" id="CHEBI:456216"/>
        <dbReference type="EC" id="7.4.2.9"/>
    </reaction>
</comment>
<dbReference type="GO" id="GO:0016887">
    <property type="term" value="F:ATP hydrolysis activity"/>
    <property type="evidence" value="ECO:0007669"/>
    <property type="project" value="InterPro"/>
</dbReference>
<comment type="similarity">
    <text evidence="2">Belongs to the ABC transporter superfamily.</text>
</comment>
<dbReference type="EMBL" id="FNES01000008">
    <property type="protein sequence ID" value="SDJ77335.1"/>
    <property type="molecule type" value="Genomic_DNA"/>
</dbReference>
<feature type="domain" description="ABC transporter" evidence="10">
    <location>
        <begin position="6"/>
        <end position="254"/>
    </location>
</feature>
<dbReference type="STRING" id="376427.SAMN04487954_1084"/>